<evidence type="ECO:0000313" key="5">
    <source>
        <dbReference type="Proteomes" id="UP000596977"/>
    </source>
</evidence>
<dbReference type="Pfam" id="PF00497">
    <property type="entry name" value="SBP_bac_3"/>
    <property type="match status" value="1"/>
</dbReference>
<evidence type="ECO:0000256" key="2">
    <source>
        <dbReference type="SAM" id="SignalP"/>
    </source>
</evidence>
<evidence type="ECO:0000256" key="1">
    <source>
        <dbReference type="ARBA" id="ARBA00022729"/>
    </source>
</evidence>
<protein>
    <submittedName>
        <fullName evidence="4">Amino acid ABC transporter substrate-binding protein</fullName>
    </submittedName>
</protein>
<evidence type="ECO:0000259" key="3">
    <source>
        <dbReference type="SMART" id="SM00062"/>
    </source>
</evidence>
<dbReference type="Proteomes" id="UP000596977">
    <property type="component" value="Unassembled WGS sequence"/>
</dbReference>
<keyword evidence="5" id="KW-1185">Reference proteome</keyword>
<keyword evidence="1 2" id="KW-0732">Signal</keyword>
<dbReference type="PANTHER" id="PTHR35936:SF19">
    <property type="entry name" value="AMINO-ACID-BINDING PROTEIN YXEM-RELATED"/>
    <property type="match status" value="1"/>
</dbReference>
<dbReference type="OrthoDB" id="9768183at2"/>
<dbReference type="EMBL" id="BMKB01000001">
    <property type="protein sequence ID" value="GGA42030.1"/>
    <property type="molecule type" value="Genomic_DNA"/>
</dbReference>
<sequence>MHVKSDFARGVAGALAFAMVAGAGAGVAFAQEGTVDDPRLHTPGKLTVGTGDPVYPPWMLNNDPASGEGFENGLVYALAAEMGFAPEDVVWVGQTFDQAIAPGAKPYDFAIQQISVTEARSEVVTFSQVYYQPAKAVVSLPGSVVENATSFAELREANWGVTIGTTDLDYLENILDVDDAAVYDDQVGVFQALQAGQIDATVVSVPTALYVTAVQVPDAQISALLPADENDLGHGLLFEFGNPLVEWVDEALSAVIERGVVEDLVAEYLIADPDLPVITE</sequence>
<feature type="chain" id="PRO_5036723702" evidence="2">
    <location>
        <begin position="31"/>
        <end position="280"/>
    </location>
</feature>
<gene>
    <name evidence="4" type="ORF">GCM10011499_09630</name>
</gene>
<dbReference type="SMART" id="SM00062">
    <property type="entry name" value="PBPb"/>
    <property type="match status" value="1"/>
</dbReference>
<accession>A0A916VVB0</accession>
<feature type="signal peptide" evidence="2">
    <location>
        <begin position="1"/>
        <end position="30"/>
    </location>
</feature>
<dbReference type="Gene3D" id="3.40.190.10">
    <property type="entry name" value="Periplasmic binding protein-like II"/>
    <property type="match status" value="2"/>
</dbReference>
<dbReference type="SUPFAM" id="SSF53850">
    <property type="entry name" value="Periplasmic binding protein-like II"/>
    <property type="match status" value="1"/>
</dbReference>
<proteinExistence type="predicted"/>
<dbReference type="PANTHER" id="PTHR35936">
    <property type="entry name" value="MEMBRANE-BOUND LYTIC MUREIN TRANSGLYCOSYLASE F"/>
    <property type="match status" value="1"/>
</dbReference>
<feature type="domain" description="Solute-binding protein family 3/N-terminal" evidence="3">
    <location>
        <begin position="45"/>
        <end position="272"/>
    </location>
</feature>
<dbReference type="InterPro" id="IPR001638">
    <property type="entry name" value="Solute-binding_3/MltF_N"/>
</dbReference>
<evidence type="ECO:0000313" key="4">
    <source>
        <dbReference type="EMBL" id="GGA42030.1"/>
    </source>
</evidence>
<reference evidence="4 5" key="1">
    <citation type="journal article" date="2014" name="Int. J. Syst. Evol. Microbiol.">
        <title>Complete genome sequence of Corynebacterium casei LMG S-19264T (=DSM 44701T), isolated from a smear-ripened cheese.</title>
        <authorList>
            <consortium name="US DOE Joint Genome Institute (JGI-PGF)"/>
            <person name="Walter F."/>
            <person name="Albersmeier A."/>
            <person name="Kalinowski J."/>
            <person name="Ruckert C."/>
        </authorList>
    </citation>
    <scope>NUCLEOTIDE SEQUENCE [LARGE SCALE GENOMIC DNA]</scope>
    <source>
        <strain evidence="4 5">CGMCC 1.15896</strain>
    </source>
</reference>
<comment type="caution">
    <text evidence="4">The sequence shown here is derived from an EMBL/GenBank/DDBJ whole genome shotgun (WGS) entry which is preliminary data.</text>
</comment>
<name>A0A916VVB0_9HYPH</name>
<dbReference type="RefSeq" id="WP_127073043.1">
    <property type="nucleotide sequence ID" value="NZ_BMKB01000001.1"/>
</dbReference>
<organism evidence="4 5">
    <name type="scientific">Pelagibacterium lentulum</name>
    <dbReference type="NCBI Taxonomy" id="2029865"/>
    <lineage>
        <taxon>Bacteria</taxon>
        <taxon>Pseudomonadati</taxon>
        <taxon>Pseudomonadota</taxon>
        <taxon>Alphaproteobacteria</taxon>
        <taxon>Hyphomicrobiales</taxon>
        <taxon>Devosiaceae</taxon>
        <taxon>Pelagibacterium</taxon>
    </lineage>
</organism>
<dbReference type="AlphaFoldDB" id="A0A916VVB0"/>